<name>S3J7V1_9ENTR</name>
<dbReference type="HOGENOM" id="CLU_160525_0_0_6"/>
<keyword evidence="1" id="KW-0472">Membrane</keyword>
<protein>
    <recommendedName>
        <fullName evidence="2">CBU-0592-like domain-containing protein</fullName>
    </recommendedName>
</protein>
<keyword evidence="1" id="KW-1133">Transmembrane helix</keyword>
<organism evidence="3 4">
    <name type="scientific">Cedecea davisae DSM 4568</name>
    <dbReference type="NCBI Taxonomy" id="566551"/>
    <lineage>
        <taxon>Bacteria</taxon>
        <taxon>Pseudomonadati</taxon>
        <taxon>Pseudomonadota</taxon>
        <taxon>Gammaproteobacteria</taxon>
        <taxon>Enterobacterales</taxon>
        <taxon>Enterobacteriaceae</taxon>
        <taxon>Cedecea</taxon>
    </lineage>
</organism>
<dbReference type="NCBIfam" id="NF047864">
    <property type="entry name" value="CBU_0592_membra"/>
    <property type="match status" value="1"/>
</dbReference>
<dbReference type="Pfam" id="PF26604">
    <property type="entry name" value="CBU_0592"/>
    <property type="match status" value="1"/>
</dbReference>
<evidence type="ECO:0000313" key="3">
    <source>
        <dbReference type="EMBL" id="EPF20721.1"/>
    </source>
</evidence>
<feature type="domain" description="CBU-0592-like" evidence="2">
    <location>
        <begin position="38"/>
        <end position="112"/>
    </location>
</feature>
<dbReference type="AlphaFoldDB" id="S3J7V1"/>
<dbReference type="EMBL" id="ATDT01000003">
    <property type="protein sequence ID" value="EPF20721.1"/>
    <property type="molecule type" value="Genomic_DNA"/>
</dbReference>
<dbReference type="PATRIC" id="fig|566551.4.peg.423"/>
<dbReference type="STRING" id="566551.HMPREF0201_00456"/>
<evidence type="ECO:0000259" key="2">
    <source>
        <dbReference type="Pfam" id="PF26604"/>
    </source>
</evidence>
<evidence type="ECO:0000256" key="1">
    <source>
        <dbReference type="SAM" id="Phobius"/>
    </source>
</evidence>
<proteinExistence type="predicted"/>
<sequence length="128" mass="14496">MHEFFVSDYEKNAQQSFSKKDNLPITESSQEKKVELHTFVGLVGVFCYLLAYALVQMRRVSIDSNSYACLNIAGCVGGLYSLSHDFNLASVISQSMWLVFTLVGMHTSYRRRGALRNKLPPLDLDTHK</sequence>
<reference evidence="3 4" key="1">
    <citation type="submission" date="2013-04" db="EMBL/GenBank/DDBJ databases">
        <authorList>
            <person name="Weinstock G."/>
            <person name="Sodergren E."/>
            <person name="Lobos E.A."/>
            <person name="Fulton L."/>
            <person name="Fulton R."/>
            <person name="Courtney L."/>
            <person name="Fronick C."/>
            <person name="O'Laughlin M."/>
            <person name="Godfrey J."/>
            <person name="Wilson R.M."/>
            <person name="Miner T."/>
            <person name="Farmer C."/>
            <person name="Delehaunty K."/>
            <person name="Cordes M."/>
            <person name="Minx P."/>
            <person name="Tomlinson C."/>
            <person name="Chen J."/>
            <person name="Wollam A."/>
            <person name="Pepin K.H."/>
            <person name="Palsikar V.B."/>
            <person name="Zhang X."/>
            <person name="Suruliraj S."/>
            <person name="Perna N.T."/>
            <person name="Plunkett G."/>
            <person name="Warren W."/>
            <person name="Mitreva M."/>
            <person name="Mardis E.R."/>
            <person name="Wilson R.K."/>
        </authorList>
    </citation>
    <scope>NUCLEOTIDE SEQUENCE [LARGE SCALE GENOMIC DNA]</scope>
    <source>
        <strain evidence="3 4">DSM 4568</strain>
    </source>
</reference>
<comment type="caution">
    <text evidence="3">The sequence shown here is derived from an EMBL/GenBank/DDBJ whole genome shotgun (WGS) entry which is preliminary data.</text>
</comment>
<evidence type="ECO:0000313" key="4">
    <source>
        <dbReference type="Proteomes" id="UP000014585"/>
    </source>
</evidence>
<accession>S3J7V1</accession>
<keyword evidence="1" id="KW-0812">Transmembrane</keyword>
<gene>
    <name evidence="3" type="ORF">HMPREF0201_00456</name>
</gene>
<dbReference type="Proteomes" id="UP000014585">
    <property type="component" value="Unassembled WGS sequence"/>
</dbReference>
<dbReference type="InterPro" id="IPR058058">
    <property type="entry name" value="CBU_0592-like"/>
</dbReference>
<feature type="transmembrane region" description="Helical" evidence="1">
    <location>
        <begin position="36"/>
        <end position="55"/>
    </location>
</feature>